<dbReference type="GO" id="GO:0008234">
    <property type="term" value="F:cysteine-type peptidase activity"/>
    <property type="evidence" value="ECO:0007669"/>
    <property type="project" value="UniProtKB-KW"/>
</dbReference>
<dbReference type="InterPro" id="IPR003439">
    <property type="entry name" value="ABC_transporter-like_ATP-bd"/>
</dbReference>
<dbReference type="PANTHER" id="PTHR24221:SF654">
    <property type="entry name" value="ATP-BINDING CASSETTE SUB-FAMILY B MEMBER 6"/>
    <property type="match status" value="1"/>
</dbReference>
<proteinExistence type="predicted"/>
<dbReference type="GO" id="GO:0005886">
    <property type="term" value="C:plasma membrane"/>
    <property type="evidence" value="ECO:0007669"/>
    <property type="project" value="UniProtKB-SubCell"/>
</dbReference>
<dbReference type="SUPFAM" id="SSF52540">
    <property type="entry name" value="P-loop containing nucleoside triphosphate hydrolases"/>
    <property type="match status" value="1"/>
</dbReference>
<evidence type="ECO:0000259" key="12">
    <source>
        <dbReference type="PROSITE" id="PS50929"/>
    </source>
</evidence>
<dbReference type="EMBL" id="JOTN01000004">
    <property type="protein sequence ID" value="KEK20301.1"/>
    <property type="molecule type" value="Genomic_DNA"/>
</dbReference>
<evidence type="ECO:0000313" key="13">
    <source>
        <dbReference type="EMBL" id="KEK20301.1"/>
    </source>
</evidence>
<dbReference type="GO" id="GO:0034040">
    <property type="term" value="F:ATPase-coupled lipid transmembrane transporter activity"/>
    <property type="evidence" value="ECO:0007669"/>
    <property type="project" value="TreeGrafter"/>
</dbReference>
<dbReference type="InterPro" id="IPR017871">
    <property type="entry name" value="ABC_transporter-like_CS"/>
</dbReference>
<keyword evidence="6" id="KW-0788">Thiol protease</keyword>
<evidence type="ECO:0000256" key="9">
    <source>
        <dbReference type="ARBA" id="ARBA00023136"/>
    </source>
</evidence>
<dbReference type="RefSeq" id="WP_034637729.1">
    <property type="nucleotide sequence ID" value="NZ_CBCSJC010000003.1"/>
</dbReference>
<feature type="transmembrane region" description="Helical" evidence="10">
    <location>
        <begin position="61"/>
        <end position="85"/>
    </location>
</feature>
<comment type="subcellular location">
    <subcellularLocation>
        <location evidence="1">Cell membrane</location>
        <topology evidence="1">Multi-pass membrane protein</topology>
    </subcellularLocation>
</comment>
<dbReference type="Proteomes" id="UP000027822">
    <property type="component" value="Unassembled WGS sequence"/>
</dbReference>
<dbReference type="SMART" id="SM00382">
    <property type="entry name" value="AAA"/>
    <property type="match status" value="1"/>
</dbReference>
<comment type="caution">
    <text evidence="13">The sequence shown here is derived from an EMBL/GenBank/DDBJ whole genome shotgun (WGS) entry which is preliminary data.</text>
</comment>
<dbReference type="FunFam" id="3.40.50.300:FF:000299">
    <property type="entry name" value="ABC transporter ATP-binding protein/permease"/>
    <property type="match status" value="1"/>
</dbReference>
<keyword evidence="2" id="KW-0813">Transport</keyword>
<dbReference type="PANTHER" id="PTHR24221">
    <property type="entry name" value="ATP-BINDING CASSETTE SUB-FAMILY B"/>
    <property type="match status" value="1"/>
</dbReference>
<evidence type="ECO:0000256" key="5">
    <source>
        <dbReference type="ARBA" id="ARBA00022741"/>
    </source>
</evidence>
<keyword evidence="9 10" id="KW-0472">Membrane</keyword>
<dbReference type="STRING" id="574376.BAMA_17850"/>
<dbReference type="Pfam" id="PF00664">
    <property type="entry name" value="ABC_membrane"/>
    <property type="match status" value="1"/>
</dbReference>
<evidence type="ECO:0000256" key="10">
    <source>
        <dbReference type="SAM" id="Phobius"/>
    </source>
</evidence>
<evidence type="ECO:0000256" key="8">
    <source>
        <dbReference type="ARBA" id="ARBA00022989"/>
    </source>
</evidence>
<dbReference type="InterPro" id="IPR039421">
    <property type="entry name" value="Type_1_exporter"/>
</dbReference>
<evidence type="ECO:0000256" key="1">
    <source>
        <dbReference type="ARBA" id="ARBA00004651"/>
    </source>
</evidence>
<sequence length="597" mass="66853">MDHILYFVKQLHSFAGKSLYVNLSGMIFISFLEGMGIFLLIPMLSIGGITNTGDSTVFEAFAFFQNLPLAVSLPLILCIYVLLVVSQSLMQRSITIGNMKIHQGFIRYLRLRVYEEMLCSNWSFFVTKRKTDLINILTTEIGRVSGGVRLAMQLLTSFIFSIVQVGLAFLVSVPITLFVLCSGFALAFFSQKFIKRSRALGSKTSELSKAYLAGVTDQLNGIKDIKANYLEVSHLNWIRNLTTKMEQEQHEYIHVKTMSQFVYQVTSALLIALFIFLSIKMFHAQPTQLLLIILIFSRLWPKFTTIQSNLEQLAASIPAFQSLIQLQEECGQEAELQHVRQYEHVERLSLEQEIECRDVSFRYSLASDTYALKNININIPAYSMTAIVGKSGAGKSTLIDLLMGLLQPETGEVLIDGTPLTNENVLSLRRTLSYVSQDPFLFNASIRDNLLMVEPNATEEQMWEALQFAAASEFVKGLSSGINTVIGDRGVRLSGGERQRLVLARAILRKPSILILDEATSALDTENEEKIQVALEQLKGKTTIIVIAHRLSTIRNADQVIVIDKGQIVQTGSFQQLANERRGVFRHLLQSQVGVGS</sequence>
<dbReference type="PROSITE" id="PS00211">
    <property type="entry name" value="ABC_TRANSPORTER_1"/>
    <property type="match status" value="1"/>
</dbReference>
<dbReference type="eggNOG" id="COG1132">
    <property type="taxonomic scope" value="Bacteria"/>
</dbReference>
<keyword evidence="6" id="KW-0645">Protease</keyword>
<dbReference type="AlphaFoldDB" id="A0A073K176"/>
<evidence type="ECO:0000313" key="14">
    <source>
        <dbReference type="Proteomes" id="UP000027822"/>
    </source>
</evidence>
<gene>
    <name evidence="13" type="ORF">BAMA_17850</name>
</gene>
<evidence type="ECO:0000256" key="2">
    <source>
        <dbReference type="ARBA" id="ARBA00022448"/>
    </source>
</evidence>
<dbReference type="InterPro" id="IPR011527">
    <property type="entry name" value="ABC1_TM_dom"/>
</dbReference>
<feature type="transmembrane region" description="Helical" evidence="10">
    <location>
        <begin position="175"/>
        <end position="194"/>
    </location>
</feature>
<feature type="transmembrane region" description="Helical" evidence="10">
    <location>
        <begin position="150"/>
        <end position="169"/>
    </location>
</feature>
<dbReference type="OrthoDB" id="9770415at2"/>
<evidence type="ECO:0000259" key="11">
    <source>
        <dbReference type="PROSITE" id="PS50893"/>
    </source>
</evidence>
<dbReference type="GO" id="GO:0016887">
    <property type="term" value="F:ATP hydrolysis activity"/>
    <property type="evidence" value="ECO:0007669"/>
    <property type="project" value="InterPro"/>
</dbReference>
<organism evidence="13 14">
    <name type="scientific">Bacillus manliponensis</name>
    <dbReference type="NCBI Taxonomy" id="574376"/>
    <lineage>
        <taxon>Bacteria</taxon>
        <taxon>Bacillati</taxon>
        <taxon>Bacillota</taxon>
        <taxon>Bacilli</taxon>
        <taxon>Bacillales</taxon>
        <taxon>Bacillaceae</taxon>
        <taxon>Bacillus</taxon>
        <taxon>Bacillus cereus group</taxon>
    </lineage>
</organism>
<dbReference type="SUPFAM" id="SSF90123">
    <property type="entry name" value="ABC transporter transmembrane region"/>
    <property type="match status" value="1"/>
</dbReference>
<feature type="transmembrane region" description="Helical" evidence="10">
    <location>
        <begin position="261"/>
        <end position="279"/>
    </location>
</feature>
<dbReference type="GO" id="GO:0005524">
    <property type="term" value="F:ATP binding"/>
    <property type="evidence" value="ECO:0007669"/>
    <property type="project" value="UniProtKB-KW"/>
</dbReference>
<dbReference type="Gene3D" id="1.20.1560.10">
    <property type="entry name" value="ABC transporter type 1, transmembrane domain"/>
    <property type="match status" value="1"/>
</dbReference>
<feature type="domain" description="ABC transporter" evidence="11">
    <location>
        <begin position="354"/>
        <end position="590"/>
    </location>
</feature>
<dbReference type="InterPro" id="IPR027417">
    <property type="entry name" value="P-loop_NTPase"/>
</dbReference>
<evidence type="ECO:0000256" key="6">
    <source>
        <dbReference type="ARBA" id="ARBA00022807"/>
    </source>
</evidence>
<keyword evidence="8 10" id="KW-1133">Transmembrane helix</keyword>
<dbReference type="Gene3D" id="3.40.50.300">
    <property type="entry name" value="P-loop containing nucleotide triphosphate hydrolases"/>
    <property type="match status" value="1"/>
</dbReference>
<dbReference type="PROSITE" id="PS50893">
    <property type="entry name" value="ABC_TRANSPORTER_2"/>
    <property type="match status" value="1"/>
</dbReference>
<name>A0A073K176_9BACI</name>
<keyword evidence="14" id="KW-1185">Reference proteome</keyword>
<evidence type="ECO:0000256" key="7">
    <source>
        <dbReference type="ARBA" id="ARBA00022840"/>
    </source>
</evidence>
<dbReference type="PROSITE" id="PS50929">
    <property type="entry name" value="ABC_TM1F"/>
    <property type="match status" value="1"/>
</dbReference>
<feature type="transmembrane region" description="Helical" evidence="10">
    <location>
        <begin position="20"/>
        <end position="41"/>
    </location>
</feature>
<accession>A0A073K176</accession>
<keyword evidence="7" id="KW-0067">ATP-binding</keyword>
<keyword evidence="4 10" id="KW-0812">Transmembrane</keyword>
<evidence type="ECO:0000256" key="3">
    <source>
        <dbReference type="ARBA" id="ARBA00022475"/>
    </source>
</evidence>
<dbReference type="InterPro" id="IPR036640">
    <property type="entry name" value="ABC1_TM_sf"/>
</dbReference>
<evidence type="ECO:0000256" key="4">
    <source>
        <dbReference type="ARBA" id="ARBA00022692"/>
    </source>
</evidence>
<keyword evidence="3" id="KW-1003">Cell membrane</keyword>
<reference evidence="13 14" key="1">
    <citation type="submission" date="2014-06" db="EMBL/GenBank/DDBJ databases">
        <title>Draft genome sequence of Bacillus manliponensis JCM 15802 (MCCC 1A00708).</title>
        <authorList>
            <person name="Lai Q."/>
            <person name="Liu Y."/>
            <person name="Shao Z."/>
        </authorList>
    </citation>
    <scope>NUCLEOTIDE SEQUENCE [LARGE SCALE GENOMIC DNA]</scope>
    <source>
        <strain evidence="13 14">JCM 15802</strain>
    </source>
</reference>
<feature type="domain" description="ABC transmembrane type-1" evidence="12">
    <location>
        <begin position="26"/>
        <end position="315"/>
    </location>
</feature>
<dbReference type="InterPro" id="IPR003593">
    <property type="entry name" value="AAA+_ATPase"/>
</dbReference>
<dbReference type="GO" id="GO:0140359">
    <property type="term" value="F:ABC-type transporter activity"/>
    <property type="evidence" value="ECO:0007669"/>
    <property type="project" value="InterPro"/>
</dbReference>
<protein>
    <submittedName>
        <fullName evidence="13">Multidrug ABC transporter</fullName>
    </submittedName>
</protein>
<dbReference type="Pfam" id="PF00005">
    <property type="entry name" value="ABC_tran"/>
    <property type="match status" value="1"/>
</dbReference>
<keyword evidence="5" id="KW-0547">Nucleotide-binding</keyword>
<keyword evidence="6" id="KW-0378">Hydrolase</keyword>